<dbReference type="InterPro" id="IPR024574">
    <property type="entry name" value="ELMO_ARM"/>
</dbReference>
<feature type="non-terminal residue" evidence="2">
    <location>
        <position position="114"/>
    </location>
</feature>
<dbReference type="Proteomes" id="UP000044602">
    <property type="component" value="Unassembled WGS sequence"/>
</dbReference>
<organism evidence="2 3">
    <name type="scientific">Verticillium longisporum</name>
    <name type="common">Verticillium dahliae var. longisporum</name>
    <dbReference type="NCBI Taxonomy" id="100787"/>
    <lineage>
        <taxon>Eukaryota</taxon>
        <taxon>Fungi</taxon>
        <taxon>Dikarya</taxon>
        <taxon>Ascomycota</taxon>
        <taxon>Pezizomycotina</taxon>
        <taxon>Sordariomycetes</taxon>
        <taxon>Hypocreomycetidae</taxon>
        <taxon>Glomerellales</taxon>
        <taxon>Plectosphaerellaceae</taxon>
        <taxon>Verticillium</taxon>
    </lineage>
</organism>
<dbReference type="EMBL" id="CVQH01023476">
    <property type="protein sequence ID" value="CRK35247.1"/>
    <property type="molecule type" value="Genomic_DNA"/>
</dbReference>
<dbReference type="InterPro" id="IPR016024">
    <property type="entry name" value="ARM-type_fold"/>
</dbReference>
<dbReference type="STRING" id="100787.A0A0G4MM52"/>
<dbReference type="AlphaFoldDB" id="A0A0G4MM52"/>
<feature type="domain" description="ELMO armadillo-like helical" evidence="1">
    <location>
        <begin position="37"/>
        <end position="114"/>
    </location>
</feature>
<evidence type="ECO:0000313" key="3">
    <source>
        <dbReference type="Proteomes" id="UP000044602"/>
    </source>
</evidence>
<keyword evidence="3" id="KW-1185">Reference proteome</keyword>
<accession>A0A0G4MM52</accession>
<dbReference type="InterPro" id="IPR011989">
    <property type="entry name" value="ARM-like"/>
</dbReference>
<dbReference type="SUPFAM" id="SSF48371">
    <property type="entry name" value="ARM repeat"/>
    <property type="match status" value="1"/>
</dbReference>
<dbReference type="Pfam" id="PF11841">
    <property type="entry name" value="ELMO_ARM"/>
    <property type="match status" value="1"/>
</dbReference>
<evidence type="ECO:0000313" key="2">
    <source>
        <dbReference type="EMBL" id="CRK35247.1"/>
    </source>
</evidence>
<name>A0A0G4MM52_VERLO</name>
<proteinExistence type="predicted"/>
<gene>
    <name evidence="2" type="ORF">BN1708_019739</name>
</gene>
<sequence>MDQADIPALLSRLASDEDAARKMAVFKLQSSINDPAFADVFISSGGLVILRRLIMSTGGNTLAYSLQSLTRLLEVDMGWDIFEGPAAGDLVERVVELIVTNPLVNILRGAMSIL</sequence>
<protein>
    <recommendedName>
        <fullName evidence="1">ELMO armadillo-like helical domain-containing protein</fullName>
    </recommendedName>
</protein>
<reference evidence="2 3" key="1">
    <citation type="submission" date="2015-05" db="EMBL/GenBank/DDBJ databases">
        <authorList>
            <person name="Wang D.B."/>
            <person name="Wang M."/>
        </authorList>
    </citation>
    <scope>NUCLEOTIDE SEQUENCE [LARGE SCALE GENOMIC DNA]</scope>
    <source>
        <strain evidence="2">VL1</strain>
    </source>
</reference>
<evidence type="ECO:0000259" key="1">
    <source>
        <dbReference type="Pfam" id="PF11841"/>
    </source>
</evidence>
<dbReference type="Gene3D" id="1.25.10.10">
    <property type="entry name" value="Leucine-rich Repeat Variant"/>
    <property type="match status" value="1"/>
</dbReference>